<feature type="compositionally biased region" description="Basic and acidic residues" evidence="1">
    <location>
        <begin position="9"/>
        <end position="28"/>
    </location>
</feature>
<sequence length="679" mass="76603">MGRIPKAVLGREQRGSIETEKRSQRTQSLHDLELRHQKNECASDILVKDEDIRRLRVRILLLRDENTALRDQVDLNNSTNAKLVSRCDNLSAQIEAKMTLVRSQEEQLRKQEREYINLKAELQAMNNINENSANILSEKLALSRELANLKTEIEHLRSQVNHQQATLAEKLALERQVDTLEVELANEKKATKRAMQSRESNDRVEDDLRKKLRETEKSLAAEKAERERLEDQLEQRIRTHAIALQDQDSTREAEVDLRKKLQDTQRQLREEQEEKEQLNEELRNAQRIVKKAQQNMANSSAEAELRTQLEESENNIAALRKENEKHQQEYQLAIAELERRNEQLERKLEKARIKLRGSLEELKTTQTELRKAQQQQTLLSISEDTKKPAAKAQAFRKRKTQETATGDFTNIEIQTPSAEDATKARRAMKKPVFEPTIVGEKSAFSITPFLSRSKNTSMSDEASNMDDGVMEDSILRPRSESSELAQSRTAESSTISEPTEISQTESTTTAPPVVEKSQVVPKARGRPKKVLGDAPSAKKNALASKAPKKILKSKNSLEKVSEVAESEQQEIITEAGNTEPAEKATTVKFNLAPPQDEVNDSSQNGELPKKKKRKVLGSTKTLFDEDDGEAPAARKPAKVQLGAKRTKAPLGVQKSAFAGTASFSPLKRDRRGVGASFLA</sequence>
<dbReference type="AlphaFoldDB" id="A0A7C8ISX3"/>
<keyword evidence="3" id="KW-1185">Reference proteome</keyword>
<feature type="region of interest" description="Disordered" evidence="1">
    <location>
        <begin position="188"/>
        <end position="209"/>
    </location>
</feature>
<protein>
    <submittedName>
        <fullName evidence="2">Uncharacterized protein</fullName>
    </submittedName>
</protein>
<dbReference type="OrthoDB" id="20105at2759"/>
<evidence type="ECO:0000256" key="1">
    <source>
        <dbReference type="SAM" id="MobiDB-lite"/>
    </source>
</evidence>
<accession>A0A7C8ISX3</accession>
<feature type="compositionally biased region" description="Low complexity" evidence="1">
    <location>
        <begin position="489"/>
        <end position="510"/>
    </location>
</feature>
<feature type="region of interest" description="Disordered" evidence="1">
    <location>
        <begin position="1"/>
        <end position="28"/>
    </location>
</feature>
<name>A0A7C8ISX3_9PEZI</name>
<evidence type="ECO:0000313" key="2">
    <source>
        <dbReference type="EMBL" id="KAF2965682.1"/>
    </source>
</evidence>
<proteinExistence type="predicted"/>
<reference evidence="2 3" key="1">
    <citation type="submission" date="2019-12" db="EMBL/GenBank/DDBJ databases">
        <title>Draft genome sequence of the ascomycete Xylaria multiplex DSM 110363.</title>
        <authorList>
            <person name="Buettner E."/>
            <person name="Kellner H."/>
        </authorList>
    </citation>
    <scope>NUCLEOTIDE SEQUENCE [LARGE SCALE GENOMIC DNA]</scope>
    <source>
        <strain evidence="2 3">DSM 110363</strain>
    </source>
</reference>
<dbReference type="EMBL" id="WUBL01000108">
    <property type="protein sequence ID" value="KAF2965682.1"/>
    <property type="molecule type" value="Genomic_DNA"/>
</dbReference>
<gene>
    <name evidence="2" type="ORF">GQX73_g7890</name>
</gene>
<dbReference type="Proteomes" id="UP000481858">
    <property type="component" value="Unassembled WGS sequence"/>
</dbReference>
<comment type="caution">
    <text evidence="2">The sequence shown here is derived from an EMBL/GenBank/DDBJ whole genome shotgun (WGS) entry which is preliminary data.</text>
</comment>
<evidence type="ECO:0000313" key="3">
    <source>
        <dbReference type="Proteomes" id="UP000481858"/>
    </source>
</evidence>
<feature type="compositionally biased region" description="Basic and acidic residues" evidence="1">
    <location>
        <begin position="199"/>
        <end position="209"/>
    </location>
</feature>
<feature type="region of interest" description="Disordered" evidence="1">
    <location>
        <begin position="477"/>
        <end position="646"/>
    </location>
</feature>
<organism evidence="2 3">
    <name type="scientific">Xylaria multiplex</name>
    <dbReference type="NCBI Taxonomy" id="323545"/>
    <lineage>
        <taxon>Eukaryota</taxon>
        <taxon>Fungi</taxon>
        <taxon>Dikarya</taxon>
        <taxon>Ascomycota</taxon>
        <taxon>Pezizomycotina</taxon>
        <taxon>Sordariomycetes</taxon>
        <taxon>Xylariomycetidae</taxon>
        <taxon>Xylariales</taxon>
        <taxon>Xylariaceae</taxon>
        <taxon>Xylaria</taxon>
    </lineage>
</organism>
<dbReference type="InParanoid" id="A0A7C8ISX3"/>